<organism evidence="1 2">
    <name type="scientific">Reinekea forsetii</name>
    <dbReference type="NCBI Taxonomy" id="1336806"/>
    <lineage>
        <taxon>Bacteria</taxon>
        <taxon>Pseudomonadati</taxon>
        <taxon>Pseudomonadota</taxon>
        <taxon>Gammaproteobacteria</taxon>
        <taxon>Oceanospirillales</taxon>
        <taxon>Saccharospirillaceae</taxon>
        <taxon>Reinekea</taxon>
    </lineage>
</organism>
<dbReference type="KEGG" id="rfo:REIFOR_01764"/>
<dbReference type="AlphaFoldDB" id="A0A2K8KQL3"/>
<protein>
    <submittedName>
        <fullName evidence="1">Uncharacterized protein</fullName>
    </submittedName>
</protein>
<gene>
    <name evidence="1" type="ORF">REIFOR_01764</name>
</gene>
<evidence type="ECO:0000313" key="2">
    <source>
        <dbReference type="Proteomes" id="UP000229757"/>
    </source>
</evidence>
<keyword evidence="2" id="KW-1185">Reference proteome</keyword>
<sequence>MKRNGPSRHSLMAFVKVISKTPKVRDDGNRNTLKNLCRPEVREELNVQGVAILSDN</sequence>
<evidence type="ECO:0000313" key="1">
    <source>
        <dbReference type="EMBL" id="ATX76902.1"/>
    </source>
</evidence>
<proteinExistence type="predicted"/>
<accession>A0A2K8KQL3</accession>
<name>A0A2K8KQL3_9GAMM</name>
<dbReference type="Proteomes" id="UP000229757">
    <property type="component" value="Chromosome"/>
</dbReference>
<dbReference type="EMBL" id="CP011797">
    <property type="protein sequence ID" value="ATX76902.1"/>
    <property type="molecule type" value="Genomic_DNA"/>
</dbReference>
<reference evidence="1 2" key="1">
    <citation type="journal article" date="2017" name="Environ. Microbiol.">
        <title>Genomic and physiological analyses of 'Reinekea forsetii' reveal a versatile opportunistic lifestyle during spring algae blooms.</title>
        <authorList>
            <person name="Avci B."/>
            <person name="Hahnke R.L."/>
            <person name="Chafee M."/>
            <person name="Fischer T."/>
            <person name="Gruber-Vodicka H."/>
            <person name="Tegetmeyer H.E."/>
            <person name="Harder J."/>
            <person name="Fuchs B.M."/>
            <person name="Amann R.I."/>
            <person name="Teeling H."/>
        </authorList>
    </citation>
    <scope>NUCLEOTIDE SEQUENCE [LARGE SCALE GENOMIC DNA]</scope>
    <source>
        <strain evidence="1 2">Hel1_31_D35</strain>
    </source>
</reference>